<comment type="caution">
    <text evidence="1">The sequence shown here is derived from an EMBL/GenBank/DDBJ whole genome shotgun (WGS) entry which is preliminary data.</text>
</comment>
<reference evidence="1 2" key="1">
    <citation type="journal article" date="2019" name="Sci. Rep.">
        <title>Orb-weaving spider Araneus ventricosus genome elucidates the spidroin gene catalogue.</title>
        <authorList>
            <person name="Kono N."/>
            <person name="Nakamura H."/>
            <person name="Ohtoshi R."/>
            <person name="Moran D.A.P."/>
            <person name="Shinohara A."/>
            <person name="Yoshida Y."/>
            <person name="Fujiwara M."/>
            <person name="Mori M."/>
            <person name="Tomita M."/>
            <person name="Arakawa K."/>
        </authorList>
    </citation>
    <scope>NUCLEOTIDE SEQUENCE [LARGE SCALE GENOMIC DNA]</scope>
</reference>
<dbReference type="AlphaFoldDB" id="A0A4Y2GJ87"/>
<name>A0A4Y2GJ87_ARAVE</name>
<sequence length="78" mass="8434">MVVAGPGALGVWGSAFVKLGSRIFLVWWFSPQIYICLTSNCVDGVGEGYYGGARSTVHRTTSDRRCSSDEALLPEKCC</sequence>
<gene>
    <name evidence="1" type="ORF">AVEN_14245_1</name>
</gene>
<dbReference type="EMBL" id="BGPR01001410">
    <property type="protein sequence ID" value="GBM53227.1"/>
    <property type="molecule type" value="Genomic_DNA"/>
</dbReference>
<evidence type="ECO:0000313" key="1">
    <source>
        <dbReference type="EMBL" id="GBM53227.1"/>
    </source>
</evidence>
<evidence type="ECO:0000313" key="2">
    <source>
        <dbReference type="Proteomes" id="UP000499080"/>
    </source>
</evidence>
<accession>A0A4Y2GJ87</accession>
<proteinExistence type="predicted"/>
<keyword evidence="2" id="KW-1185">Reference proteome</keyword>
<dbReference type="Proteomes" id="UP000499080">
    <property type="component" value="Unassembled WGS sequence"/>
</dbReference>
<protein>
    <submittedName>
        <fullName evidence="1">Uncharacterized protein</fullName>
    </submittedName>
</protein>
<organism evidence="1 2">
    <name type="scientific">Araneus ventricosus</name>
    <name type="common">Orbweaver spider</name>
    <name type="synonym">Epeira ventricosa</name>
    <dbReference type="NCBI Taxonomy" id="182803"/>
    <lineage>
        <taxon>Eukaryota</taxon>
        <taxon>Metazoa</taxon>
        <taxon>Ecdysozoa</taxon>
        <taxon>Arthropoda</taxon>
        <taxon>Chelicerata</taxon>
        <taxon>Arachnida</taxon>
        <taxon>Araneae</taxon>
        <taxon>Araneomorphae</taxon>
        <taxon>Entelegynae</taxon>
        <taxon>Araneoidea</taxon>
        <taxon>Araneidae</taxon>
        <taxon>Araneus</taxon>
    </lineage>
</organism>